<accession>A0A6I4SSC0</accession>
<name>A0A6I4SSC0_9SPHN</name>
<comment type="caution">
    <text evidence="2">The sequence shown here is derived from an EMBL/GenBank/DDBJ whole genome shotgun (WGS) entry which is preliminary data.</text>
</comment>
<keyword evidence="3" id="KW-1185">Reference proteome</keyword>
<dbReference type="AlphaFoldDB" id="A0A6I4SSC0"/>
<dbReference type="InterPro" id="IPR035437">
    <property type="entry name" value="SNase_OB-fold_sf"/>
</dbReference>
<evidence type="ECO:0000313" key="2">
    <source>
        <dbReference type="EMBL" id="MXO57857.1"/>
    </source>
</evidence>
<proteinExistence type="predicted"/>
<sequence length="145" mass="15660">MTPQILLTVALGLSLGALVTLGTLNWKASQSRELADTFVCSPPSVVDGDTIRCGDQRIRLQGIDAPEMPGHCRTGRNCTPGDPFASTANLSRLVASGQLRCLPDGLDRYGRTLARCSVGEIDLSCAQIESGHAVRRYDRIWCDRS</sequence>
<protein>
    <submittedName>
        <fullName evidence="2">Thermonuclease family protein</fullName>
    </submittedName>
</protein>
<dbReference type="SUPFAM" id="SSF50199">
    <property type="entry name" value="Staphylococcal nuclease"/>
    <property type="match status" value="1"/>
</dbReference>
<gene>
    <name evidence="2" type="ORF">GRI36_13315</name>
</gene>
<evidence type="ECO:0000313" key="3">
    <source>
        <dbReference type="Proteomes" id="UP000468943"/>
    </source>
</evidence>
<dbReference type="RefSeq" id="WP_160598889.1">
    <property type="nucleotide sequence ID" value="NZ_WTYS01000001.1"/>
</dbReference>
<reference evidence="2 3" key="1">
    <citation type="submission" date="2019-12" db="EMBL/GenBank/DDBJ databases">
        <title>Genomic-based taxomic classification of the family Erythrobacteraceae.</title>
        <authorList>
            <person name="Xu L."/>
        </authorList>
    </citation>
    <scope>NUCLEOTIDE SEQUENCE [LARGE SCALE GENOMIC DNA]</scope>
    <source>
        <strain evidence="2 3">JCM 17802</strain>
    </source>
</reference>
<dbReference type="EMBL" id="WTYS01000001">
    <property type="protein sequence ID" value="MXO57857.1"/>
    <property type="molecule type" value="Genomic_DNA"/>
</dbReference>
<organism evidence="2 3">
    <name type="scientific">Pontixanthobacter gangjinensis</name>
    <dbReference type="NCBI Taxonomy" id="1028742"/>
    <lineage>
        <taxon>Bacteria</taxon>
        <taxon>Pseudomonadati</taxon>
        <taxon>Pseudomonadota</taxon>
        <taxon>Alphaproteobacteria</taxon>
        <taxon>Sphingomonadales</taxon>
        <taxon>Erythrobacteraceae</taxon>
        <taxon>Pontixanthobacter</taxon>
    </lineage>
</organism>
<dbReference type="Pfam" id="PF00565">
    <property type="entry name" value="SNase"/>
    <property type="match status" value="1"/>
</dbReference>
<dbReference type="OrthoDB" id="9805504at2"/>
<evidence type="ECO:0000259" key="1">
    <source>
        <dbReference type="Pfam" id="PF00565"/>
    </source>
</evidence>
<dbReference type="Proteomes" id="UP000468943">
    <property type="component" value="Unassembled WGS sequence"/>
</dbReference>
<feature type="domain" description="TNase-like" evidence="1">
    <location>
        <begin position="57"/>
        <end position="134"/>
    </location>
</feature>
<dbReference type="InterPro" id="IPR016071">
    <property type="entry name" value="Staphylococal_nuclease_OB-fold"/>
</dbReference>
<dbReference type="Gene3D" id="2.40.50.90">
    <property type="match status" value="1"/>
</dbReference>